<evidence type="ECO:0000256" key="2">
    <source>
        <dbReference type="ARBA" id="ARBA00022771"/>
    </source>
</evidence>
<evidence type="ECO:0000256" key="3">
    <source>
        <dbReference type="ARBA" id="ARBA00022833"/>
    </source>
</evidence>
<evidence type="ECO:0000259" key="6">
    <source>
        <dbReference type="PROSITE" id="PS51039"/>
    </source>
</evidence>
<dbReference type="STRING" id="45357.A0A2V1AQM4"/>
<gene>
    <name evidence="7" type="ORF">CXQ85_001567</name>
</gene>
<sequence>MSAKVSKAHQNSLFMTQVEINKEDQGVMNLGKHCYKCQQLDFLPFHCEFCNHVYCSQHRSLDVHNCVGRPQSPSNGGNNTYSGPTAASLFPDKEKRQKELEKRLESSKLSATTIEEKATKTGKSSAITKLTKFLHLQKLSRKKSSSLFSRPKATNKVAETSSIKKVAKGPNNVSQTDRIYVWVLYVNRNEDEIEKINPEKERKGVWVSKNWTIGRALDSVADVVGIMNHNNKTSETSERLQLFKAVDDAPVTLPLAKKVGGSFSNGDTVYLVRGTL</sequence>
<keyword evidence="1" id="KW-0479">Metal-binding</keyword>
<dbReference type="GO" id="GO:0005737">
    <property type="term" value="C:cytoplasm"/>
    <property type="evidence" value="ECO:0007669"/>
    <property type="project" value="TreeGrafter"/>
</dbReference>
<accession>A0A2V1AQM4</accession>
<dbReference type="GeneID" id="37006898"/>
<reference evidence="7 8" key="1">
    <citation type="submission" date="2017-12" db="EMBL/GenBank/DDBJ databases">
        <title>Genome Sequence of a Multidrug-Resistant Candida haemulonii Isolate from a Patient with Chronic Leg Ulcers in Israel.</title>
        <authorList>
            <person name="Chow N.A."/>
            <person name="Gade L."/>
            <person name="Batra D."/>
            <person name="Rowe L.A."/>
            <person name="Ben-Ami R."/>
            <person name="Loparev V.N."/>
            <person name="Litvintseva A.P."/>
        </authorList>
    </citation>
    <scope>NUCLEOTIDE SEQUENCE [LARGE SCALE GENOMIC DNA]</scope>
    <source>
        <strain evidence="7 8">B11899</strain>
    </source>
</reference>
<protein>
    <recommendedName>
        <fullName evidence="6">AN1-type domain-containing protein</fullName>
    </recommendedName>
</protein>
<evidence type="ECO:0000256" key="4">
    <source>
        <dbReference type="PROSITE-ProRule" id="PRU00449"/>
    </source>
</evidence>
<evidence type="ECO:0000256" key="5">
    <source>
        <dbReference type="SAM" id="MobiDB-lite"/>
    </source>
</evidence>
<dbReference type="PROSITE" id="PS51039">
    <property type="entry name" value="ZF_AN1"/>
    <property type="match status" value="1"/>
</dbReference>
<keyword evidence="2 4" id="KW-0863">Zinc-finger</keyword>
<dbReference type="VEuPathDB" id="FungiDB:CXQ85_001567"/>
<evidence type="ECO:0000256" key="1">
    <source>
        <dbReference type="ARBA" id="ARBA00022723"/>
    </source>
</evidence>
<dbReference type="Pfam" id="PF01428">
    <property type="entry name" value="zf-AN1"/>
    <property type="match status" value="1"/>
</dbReference>
<feature type="compositionally biased region" description="Polar residues" evidence="5">
    <location>
        <begin position="72"/>
        <end position="85"/>
    </location>
</feature>
<name>A0A2V1AQM4_9ASCO</name>
<dbReference type="RefSeq" id="XP_025340201.1">
    <property type="nucleotide sequence ID" value="XM_025485270.1"/>
</dbReference>
<dbReference type="PANTHER" id="PTHR14677">
    <property type="entry name" value="ARSENITE INDUCUBLE RNA ASSOCIATED PROTEIN AIP-1-RELATED"/>
    <property type="match status" value="1"/>
</dbReference>
<dbReference type="SUPFAM" id="SSF118310">
    <property type="entry name" value="AN1-like Zinc finger"/>
    <property type="match status" value="1"/>
</dbReference>
<dbReference type="GO" id="GO:0008270">
    <property type="term" value="F:zinc ion binding"/>
    <property type="evidence" value="ECO:0007669"/>
    <property type="project" value="UniProtKB-KW"/>
</dbReference>
<dbReference type="InterPro" id="IPR000058">
    <property type="entry name" value="Znf_AN1"/>
</dbReference>
<dbReference type="InterPro" id="IPR057358">
    <property type="entry name" value="UBL_ZFAND1-like"/>
</dbReference>
<dbReference type="AlphaFoldDB" id="A0A2V1AQM4"/>
<dbReference type="Pfam" id="PF25327">
    <property type="entry name" value="UBL_ZFAND1"/>
    <property type="match status" value="1"/>
</dbReference>
<dbReference type="InterPro" id="IPR035896">
    <property type="entry name" value="AN1-like_Znf"/>
</dbReference>
<dbReference type="EMBL" id="PKFO01000001">
    <property type="protein sequence ID" value="PVH19261.1"/>
    <property type="molecule type" value="Genomic_DNA"/>
</dbReference>
<proteinExistence type="predicted"/>
<dbReference type="PANTHER" id="PTHR14677:SF40">
    <property type="entry name" value="CDC48-ASSOCIATED UBIQUITIN-LIKE_ZINC FINGER PROTEIN 1"/>
    <property type="match status" value="1"/>
</dbReference>
<evidence type="ECO:0000313" key="8">
    <source>
        <dbReference type="Proteomes" id="UP000244309"/>
    </source>
</evidence>
<feature type="region of interest" description="Disordered" evidence="5">
    <location>
        <begin position="72"/>
        <end position="96"/>
    </location>
</feature>
<evidence type="ECO:0000313" key="7">
    <source>
        <dbReference type="EMBL" id="PVH19261.1"/>
    </source>
</evidence>
<organism evidence="7 8">
    <name type="scientific">Candidozyma haemuli</name>
    <dbReference type="NCBI Taxonomy" id="45357"/>
    <lineage>
        <taxon>Eukaryota</taxon>
        <taxon>Fungi</taxon>
        <taxon>Dikarya</taxon>
        <taxon>Ascomycota</taxon>
        <taxon>Saccharomycotina</taxon>
        <taxon>Pichiomycetes</taxon>
        <taxon>Metschnikowiaceae</taxon>
        <taxon>Candidozyma</taxon>
    </lineage>
</organism>
<comment type="caution">
    <text evidence="7">The sequence shown here is derived from an EMBL/GenBank/DDBJ whole genome shotgun (WGS) entry which is preliminary data.</text>
</comment>
<keyword evidence="3" id="KW-0862">Zinc</keyword>
<keyword evidence="8" id="KW-1185">Reference proteome</keyword>
<dbReference type="Gene3D" id="4.10.1110.10">
    <property type="entry name" value="AN1-like Zinc finger"/>
    <property type="match status" value="1"/>
</dbReference>
<dbReference type="Proteomes" id="UP000244309">
    <property type="component" value="Unassembled WGS sequence"/>
</dbReference>
<dbReference type="OrthoDB" id="431929at2759"/>
<dbReference type="SMART" id="SM00154">
    <property type="entry name" value="ZnF_AN1"/>
    <property type="match status" value="1"/>
</dbReference>
<feature type="domain" description="AN1-type" evidence="6">
    <location>
        <begin position="28"/>
        <end position="74"/>
    </location>
</feature>